<accession>F0UH40</accession>
<sequence>MDPGDALCIAIRIHAESTDRRMKTDHGQTGWGCKPTNETAWEEWENCESRAFLLWQFIFILILSCSGSASGSAGGGGGNNKKSQRKISNSQSERTGTVQGIMAVIGRASGELWDLATWLLR</sequence>
<feature type="compositionally biased region" description="Polar residues" evidence="1">
    <location>
        <begin position="86"/>
        <end position="96"/>
    </location>
</feature>
<dbReference type="Proteomes" id="UP000008142">
    <property type="component" value="Unassembled WGS sequence"/>
</dbReference>
<dbReference type="EMBL" id="DS990638">
    <property type="protein sequence ID" value="EGC45227.1"/>
    <property type="molecule type" value="Genomic_DNA"/>
</dbReference>
<proteinExistence type="predicted"/>
<reference evidence="3" key="1">
    <citation type="submission" date="2008-07" db="EMBL/GenBank/DDBJ databases">
        <title>Annotation of Ajellomyces capsulatus strain H88.</title>
        <authorList>
            <person name="Champion M."/>
            <person name="Cuomo C."/>
            <person name="Ma L.-J."/>
            <person name="Henn M.R."/>
            <person name="Sil A."/>
            <person name="Goldman B."/>
            <person name="Young S.K."/>
            <person name="Kodira C.D."/>
            <person name="Zeng Q."/>
            <person name="Koehrsen M."/>
            <person name="Alvarado L."/>
            <person name="Berlin A."/>
            <person name="Borenstein D."/>
            <person name="Chen Z."/>
            <person name="Engels R."/>
            <person name="Freedman E."/>
            <person name="Gellesch M."/>
            <person name="Goldberg J."/>
            <person name="Griggs A."/>
            <person name="Gujja S."/>
            <person name="Heiman D."/>
            <person name="Hepburn T."/>
            <person name="Howarth C."/>
            <person name="Jen D."/>
            <person name="Larson L."/>
            <person name="Lewis B."/>
            <person name="Mehta T."/>
            <person name="Park D."/>
            <person name="Pearson M."/>
            <person name="Roberts A."/>
            <person name="Saif S."/>
            <person name="Shea T."/>
            <person name="Shenoy N."/>
            <person name="Sisk P."/>
            <person name="Stolte C."/>
            <person name="Sykes S."/>
            <person name="Walk T."/>
            <person name="White J."/>
            <person name="Yandava C."/>
            <person name="Klein B."/>
            <person name="McEwen J.G."/>
            <person name="Puccia R."/>
            <person name="Goldman G.H."/>
            <person name="Felipe M.S."/>
            <person name="Nino-Vega G."/>
            <person name="San-Blas G."/>
            <person name="Taylor J."/>
            <person name="Mendoza L."/>
            <person name="Galagan J."/>
            <person name="Nusbaum C."/>
            <person name="Birren B."/>
        </authorList>
    </citation>
    <scope>NUCLEOTIDE SEQUENCE [LARGE SCALE GENOMIC DNA]</scope>
    <source>
        <strain evidence="3">H88</strain>
    </source>
</reference>
<dbReference type="HOGENOM" id="CLU_2037392_0_0_1"/>
<protein>
    <submittedName>
        <fullName evidence="2">Predicted protein</fullName>
    </submittedName>
</protein>
<name>F0UH40_AJEC8</name>
<dbReference type="AlphaFoldDB" id="F0UH40"/>
<evidence type="ECO:0000256" key="1">
    <source>
        <dbReference type="SAM" id="MobiDB-lite"/>
    </source>
</evidence>
<gene>
    <name evidence="2" type="ORF">HCEG_04442</name>
</gene>
<feature type="region of interest" description="Disordered" evidence="1">
    <location>
        <begin position="68"/>
        <end position="96"/>
    </location>
</feature>
<evidence type="ECO:0000313" key="2">
    <source>
        <dbReference type="EMBL" id="EGC45227.1"/>
    </source>
</evidence>
<evidence type="ECO:0000313" key="3">
    <source>
        <dbReference type="Proteomes" id="UP000008142"/>
    </source>
</evidence>
<organism evidence="3">
    <name type="scientific">Ajellomyces capsulatus (strain H88)</name>
    <name type="common">Darling's disease fungus</name>
    <name type="synonym">Histoplasma capsulatum</name>
    <dbReference type="NCBI Taxonomy" id="544711"/>
    <lineage>
        <taxon>Eukaryota</taxon>
        <taxon>Fungi</taxon>
        <taxon>Dikarya</taxon>
        <taxon>Ascomycota</taxon>
        <taxon>Pezizomycotina</taxon>
        <taxon>Eurotiomycetes</taxon>
        <taxon>Eurotiomycetidae</taxon>
        <taxon>Onygenales</taxon>
        <taxon>Ajellomycetaceae</taxon>
        <taxon>Histoplasma</taxon>
    </lineage>
</organism>
<dbReference type="OMA" id="WENCESR"/>